<dbReference type="GO" id="GO:0000156">
    <property type="term" value="F:phosphorelay response regulator activity"/>
    <property type="evidence" value="ECO:0007669"/>
    <property type="project" value="InterPro"/>
</dbReference>
<keyword evidence="4" id="KW-1185">Reference proteome</keyword>
<feature type="domain" description="HTH LytTR-type" evidence="2">
    <location>
        <begin position="86"/>
        <end position="188"/>
    </location>
</feature>
<dbReference type="PANTHER" id="PTHR37299:SF1">
    <property type="entry name" value="STAGE 0 SPORULATION PROTEIN A HOMOLOG"/>
    <property type="match status" value="1"/>
</dbReference>
<evidence type="ECO:0000259" key="2">
    <source>
        <dbReference type="PROSITE" id="PS50930"/>
    </source>
</evidence>
<dbReference type="AlphaFoldDB" id="A0A4R0MKV5"/>
<dbReference type="EMBL" id="SJSK01000009">
    <property type="protein sequence ID" value="TCC86624.1"/>
    <property type="molecule type" value="Genomic_DNA"/>
</dbReference>
<evidence type="ECO:0000256" key="1">
    <source>
        <dbReference type="SAM" id="Phobius"/>
    </source>
</evidence>
<dbReference type="RefSeq" id="WP_131555729.1">
    <property type="nucleotide sequence ID" value="NZ_SJSK01000009.1"/>
</dbReference>
<evidence type="ECO:0000313" key="4">
    <source>
        <dbReference type="Proteomes" id="UP000292884"/>
    </source>
</evidence>
<dbReference type="InterPro" id="IPR007492">
    <property type="entry name" value="LytTR_DNA-bd_dom"/>
</dbReference>
<dbReference type="GO" id="GO:0003677">
    <property type="term" value="F:DNA binding"/>
    <property type="evidence" value="ECO:0007669"/>
    <property type="project" value="InterPro"/>
</dbReference>
<reference evidence="3 4" key="1">
    <citation type="submission" date="2019-02" db="EMBL/GenBank/DDBJ databases">
        <title>Pedobacter sp. RP-1-13 sp. nov., isolated from Arctic soil.</title>
        <authorList>
            <person name="Dahal R.H."/>
        </authorList>
    </citation>
    <scope>NUCLEOTIDE SEQUENCE [LARGE SCALE GENOMIC DNA]</scope>
    <source>
        <strain evidence="3 4">RP-1-13</strain>
    </source>
</reference>
<keyword evidence="1" id="KW-1133">Transmembrane helix</keyword>
<dbReference type="InterPro" id="IPR046947">
    <property type="entry name" value="LytR-like"/>
</dbReference>
<accession>A0A4R0MKV5</accession>
<dbReference type="PANTHER" id="PTHR37299">
    <property type="entry name" value="TRANSCRIPTIONAL REGULATOR-RELATED"/>
    <property type="match status" value="1"/>
</dbReference>
<proteinExistence type="predicted"/>
<comment type="caution">
    <text evidence="3">The sequence shown here is derived from an EMBL/GenBank/DDBJ whole genome shotgun (WGS) entry which is preliminary data.</text>
</comment>
<dbReference type="Pfam" id="PF04397">
    <property type="entry name" value="LytTR"/>
    <property type="match status" value="1"/>
</dbReference>
<dbReference type="OrthoDB" id="9787344at2"/>
<keyword evidence="1" id="KW-0472">Membrane</keyword>
<name>A0A4R0MKV5_9SPHI</name>
<gene>
    <name evidence="3" type="ORF">EZ428_23225</name>
</gene>
<dbReference type="Proteomes" id="UP000292884">
    <property type="component" value="Unassembled WGS sequence"/>
</dbReference>
<organism evidence="3 4">
    <name type="scientific">Pedobacter frigiditerrae</name>
    <dbReference type="NCBI Taxonomy" id="2530452"/>
    <lineage>
        <taxon>Bacteria</taxon>
        <taxon>Pseudomonadati</taxon>
        <taxon>Bacteroidota</taxon>
        <taxon>Sphingobacteriia</taxon>
        <taxon>Sphingobacteriales</taxon>
        <taxon>Sphingobacteriaceae</taxon>
        <taxon>Pedobacter</taxon>
    </lineage>
</organism>
<keyword evidence="1" id="KW-0812">Transmembrane</keyword>
<protein>
    <submittedName>
        <fullName evidence="3">LytTR family transcriptional regulator</fullName>
    </submittedName>
</protein>
<dbReference type="Gene3D" id="2.40.50.1020">
    <property type="entry name" value="LytTr DNA-binding domain"/>
    <property type="match status" value="1"/>
</dbReference>
<dbReference type="SMART" id="SM00850">
    <property type="entry name" value="LytTR"/>
    <property type="match status" value="1"/>
</dbReference>
<dbReference type="PROSITE" id="PS50930">
    <property type="entry name" value="HTH_LYTTR"/>
    <property type="match status" value="1"/>
</dbReference>
<feature type="transmembrane region" description="Helical" evidence="1">
    <location>
        <begin position="12"/>
        <end position="35"/>
    </location>
</feature>
<sequence>MMLLEFLNLGGLELVMIFVSLFFLIGIPIAIILIVNSINKKKDNFNQGFPVNHYTVNVNGANELDKMQNATSTSDVAFKFKESSKIALPQQSEIRYVEIAEIIRCEADDNYTKFVLEGENILVSRSLKEYADQLKPKGFLRTHQSHLVNPIYVKSWLKEDGGMLQLNNNEKIPVSKPNREIVKEALGK</sequence>
<evidence type="ECO:0000313" key="3">
    <source>
        <dbReference type="EMBL" id="TCC86624.1"/>
    </source>
</evidence>